<dbReference type="PANTHER" id="PTHR46401">
    <property type="entry name" value="GLYCOSYLTRANSFERASE WBBK-RELATED"/>
    <property type="match status" value="1"/>
</dbReference>
<dbReference type="GO" id="GO:0009103">
    <property type="term" value="P:lipopolysaccharide biosynthetic process"/>
    <property type="evidence" value="ECO:0007669"/>
    <property type="project" value="TreeGrafter"/>
</dbReference>
<dbReference type="Pfam" id="PF00534">
    <property type="entry name" value="Glycos_transf_1"/>
    <property type="match status" value="1"/>
</dbReference>
<dbReference type="InterPro" id="IPR001296">
    <property type="entry name" value="Glyco_trans_1"/>
</dbReference>
<dbReference type="RefSeq" id="WP_150416493.1">
    <property type="nucleotide sequence ID" value="NZ_VYQF01000008.1"/>
</dbReference>
<dbReference type="CDD" id="cd03801">
    <property type="entry name" value="GT4_PimA-like"/>
    <property type="match status" value="1"/>
</dbReference>
<name>A0A5J5IDL1_9BACT</name>
<feature type="domain" description="Glycosyl transferase family 1" evidence="2">
    <location>
        <begin position="178"/>
        <end position="335"/>
    </location>
</feature>
<gene>
    <name evidence="3" type="ORF">FW778_19265</name>
</gene>
<evidence type="ECO:0000313" key="4">
    <source>
        <dbReference type="Proteomes" id="UP000326903"/>
    </source>
</evidence>
<dbReference type="SUPFAM" id="SSF53756">
    <property type="entry name" value="UDP-Glycosyltransferase/glycogen phosphorylase"/>
    <property type="match status" value="1"/>
</dbReference>
<dbReference type="GO" id="GO:0016757">
    <property type="term" value="F:glycosyltransferase activity"/>
    <property type="evidence" value="ECO:0007669"/>
    <property type="project" value="InterPro"/>
</dbReference>
<dbReference type="PANTHER" id="PTHR46401:SF2">
    <property type="entry name" value="GLYCOSYLTRANSFERASE WBBK-RELATED"/>
    <property type="match status" value="1"/>
</dbReference>
<reference evidence="3 4" key="1">
    <citation type="submission" date="2019-09" db="EMBL/GenBank/DDBJ databases">
        <title>Draft genome sequence of Ginsengibacter sp. BR5-29.</title>
        <authorList>
            <person name="Im W.-T."/>
        </authorList>
    </citation>
    <scope>NUCLEOTIDE SEQUENCE [LARGE SCALE GENOMIC DNA]</scope>
    <source>
        <strain evidence="3 4">BR5-29</strain>
    </source>
</reference>
<dbReference type="Proteomes" id="UP000326903">
    <property type="component" value="Unassembled WGS sequence"/>
</dbReference>
<dbReference type="Gene3D" id="3.40.50.2000">
    <property type="entry name" value="Glycogen Phosphorylase B"/>
    <property type="match status" value="2"/>
</dbReference>
<accession>A0A5J5IDL1</accession>
<dbReference type="EMBL" id="VYQF01000008">
    <property type="protein sequence ID" value="KAA9036370.1"/>
    <property type="molecule type" value="Genomic_DNA"/>
</dbReference>
<evidence type="ECO:0000313" key="3">
    <source>
        <dbReference type="EMBL" id="KAA9036370.1"/>
    </source>
</evidence>
<keyword evidence="1 3" id="KW-0808">Transferase</keyword>
<keyword evidence="4" id="KW-1185">Reference proteome</keyword>
<protein>
    <submittedName>
        <fullName evidence="3">Glycosyltransferase family 4 protein</fullName>
    </submittedName>
</protein>
<proteinExistence type="predicted"/>
<dbReference type="AlphaFoldDB" id="A0A5J5IDL1"/>
<evidence type="ECO:0000259" key="2">
    <source>
        <dbReference type="Pfam" id="PF00534"/>
    </source>
</evidence>
<comment type="caution">
    <text evidence="3">The sequence shown here is derived from an EMBL/GenBank/DDBJ whole genome shotgun (WGS) entry which is preliminary data.</text>
</comment>
<organism evidence="3 4">
    <name type="scientific">Ginsengibacter hankyongi</name>
    <dbReference type="NCBI Taxonomy" id="2607284"/>
    <lineage>
        <taxon>Bacteria</taxon>
        <taxon>Pseudomonadati</taxon>
        <taxon>Bacteroidota</taxon>
        <taxon>Chitinophagia</taxon>
        <taxon>Chitinophagales</taxon>
        <taxon>Chitinophagaceae</taxon>
        <taxon>Ginsengibacter</taxon>
    </lineage>
</organism>
<evidence type="ECO:0000256" key="1">
    <source>
        <dbReference type="ARBA" id="ARBA00022679"/>
    </source>
</evidence>
<sequence>MKILFLAEKTFSASGGIEKVCRIAGRTMYEYAIASRGQFNMYARKDPPGINTQPYLPSTVYRGFKSSGLSFISKGVRDGMKSNVVVLCSIRMLLPGYLIKLLSPNTKLLLFTHGIEAWETLSSYKQKMLRQMDNILVVSNYTKERISELLDIPAEKFAVLNHCFDPFLPEFTNSKRRNDFRSSYGLAENDIVLMTISRLSLKEKMKGYEKVMVAIKKLHNTYPHLKYVFVGKYDDDEKKQLDRLVYALGIEYDVTFTGFVPDSVIGDYYNMADAFIVPGEKEGFGISLIEALYYNKPVIAERSNDVTVSPESTSLGIQVDFQSQEEVTNAIQKVIGNIKAFMPDRKLVLEKFSYPVYKNTLGQLLDRCIT</sequence>